<reference evidence="5 6" key="1">
    <citation type="journal article" date="2013" name="ISME J.">
        <title>By their genes ye shall know them: genomic signatures of predatory bacteria.</title>
        <authorList>
            <person name="Pasternak Z."/>
            <person name="Pietrokovski S."/>
            <person name="Rotem O."/>
            <person name="Gophna U."/>
            <person name="Lurie-Weinberger M.N."/>
            <person name="Jurkevitch E."/>
        </authorList>
    </citation>
    <scope>NUCLEOTIDE SEQUENCE [LARGE SCALE GENOMIC DNA]</scope>
    <source>
        <strain evidence="5">EPB</strain>
    </source>
</reference>
<dbReference type="InterPro" id="IPR015422">
    <property type="entry name" value="PyrdxlP-dep_Trfase_small"/>
</dbReference>
<evidence type="ECO:0000313" key="6">
    <source>
        <dbReference type="Proteomes" id="UP000011932"/>
    </source>
</evidence>
<dbReference type="PATRIC" id="fig|349215.9.peg.938"/>
<dbReference type="Gene3D" id="3.40.640.10">
    <property type="entry name" value="Type I PLP-dependent aspartate aminotransferase-like (Major domain)"/>
    <property type="match status" value="1"/>
</dbReference>
<evidence type="ECO:0000256" key="4">
    <source>
        <dbReference type="RuleBase" id="RU004508"/>
    </source>
</evidence>
<dbReference type="STRING" id="349215.A11S_970"/>
<dbReference type="CDD" id="cd00616">
    <property type="entry name" value="AHBA_syn"/>
    <property type="match status" value="1"/>
</dbReference>
<dbReference type="EC" id="2.6.1.-" evidence="5"/>
<dbReference type="SUPFAM" id="SSF53383">
    <property type="entry name" value="PLP-dependent transferases"/>
    <property type="match status" value="1"/>
</dbReference>
<dbReference type="Gene3D" id="3.90.1150.10">
    <property type="entry name" value="Aspartate Aminotransferase, domain 1"/>
    <property type="match status" value="1"/>
</dbReference>
<dbReference type="PIRSF" id="PIRSF000390">
    <property type="entry name" value="PLP_StrS"/>
    <property type="match status" value="1"/>
</dbReference>
<dbReference type="EMBL" id="CP003538">
    <property type="protein sequence ID" value="AGH97790.1"/>
    <property type="molecule type" value="Genomic_DNA"/>
</dbReference>
<dbReference type="RefSeq" id="WP_015467336.1">
    <property type="nucleotide sequence ID" value="NC_020812.1"/>
</dbReference>
<dbReference type="Proteomes" id="UP000011932">
    <property type="component" value="Chromosome"/>
</dbReference>
<dbReference type="GO" id="GO:0000271">
    <property type="term" value="P:polysaccharide biosynthetic process"/>
    <property type="evidence" value="ECO:0007669"/>
    <property type="project" value="TreeGrafter"/>
</dbReference>
<dbReference type="HOGENOM" id="CLU_033332_7_2_5"/>
<dbReference type="KEGG" id="man:A11S_970"/>
<dbReference type="AlphaFoldDB" id="M4VH21"/>
<dbReference type="Pfam" id="PF01041">
    <property type="entry name" value="DegT_DnrJ_EryC1"/>
    <property type="match status" value="1"/>
</dbReference>
<evidence type="ECO:0000256" key="3">
    <source>
        <dbReference type="PIRSR" id="PIRSR000390-2"/>
    </source>
</evidence>
<dbReference type="GO" id="GO:0030170">
    <property type="term" value="F:pyridoxal phosphate binding"/>
    <property type="evidence" value="ECO:0007669"/>
    <property type="project" value="TreeGrafter"/>
</dbReference>
<feature type="active site" description="Proton acceptor" evidence="2">
    <location>
        <position position="185"/>
    </location>
</feature>
<organism evidence="5 6">
    <name type="scientific">Micavibrio aeruginosavorus EPB</name>
    <dbReference type="NCBI Taxonomy" id="349215"/>
    <lineage>
        <taxon>Bacteria</taxon>
        <taxon>Pseudomonadati</taxon>
        <taxon>Bdellovibrionota</taxon>
        <taxon>Bdellovibrionia</taxon>
        <taxon>Bdellovibrionales</taxon>
        <taxon>Pseudobdellovibrionaceae</taxon>
        <taxon>Micavibrio</taxon>
    </lineage>
</organism>
<dbReference type="InterPro" id="IPR015424">
    <property type="entry name" value="PyrdxlP-dep_Trfase"/>
</dbReference>
<evidence type="ECO:0000313" key="5">
    <source>
        <dbReference type="EMBL" id="AGH97790.1"/>
    </source>
</evidence>
<dbReference type="PANTHER" id="PTHR30244">
    <property type="entry name" value="TRANSAMINASE"/>
    <property type="match status" value="1"/>
</dbReference>
<accession>M4VH21</accession>
<proteinExistence type="inferred from homology"/>
<sequence length="383" mass="42172">MTQQKRNIAISLPLTGEEEWQAAREPLMTGWLTQGPKVAAFEKAFAKRHQVQHALAVTSCTTGLHLALAGLGIGPGDEVIVPAFTWVATANVVLYCNATPVFVDVDPQTYNLDIAQIASKVTDKTKAVIAVHLFGRCVDIDALRAALPAHVKIVEDAACAAGSDWKGSPAGSLGDVGIFSFHPRKSVTTGEGGMVTTNDSALAEIMDQMRNHGASVSEEQRHRGPRPYLLPDFNLLGYNYRMTDLQGAVGIVQLSKLDKFIDERARWADFYHNALLDIPWLRTPKADNACRHGWQAYVTYVDASKAPRPRNDIMQYLMDAGIATRPGTHAVHMLGYYRDRFNLKPENFPGAQDCNDNTMAIPLHNRMTEEDYHYVVATLKSVA</sequence>
<dbReference type="GO" id="GO:0008483">
    <property type="term" value="F:transaminase activity"/>
    <property type="evidence" value="ECO:0007669"/>
    <property type="project" value="UniProtKB-KW"/>
</dbReference>
<keyword evidence="5" id="KW-0808">Transferase</keyword>
<dbReference type="PANTHER" id="PTHR30244:SF34">
    <property type="entry name" value="DTDP-4-AMINO-4,6-DIDEOXYGALACTOSE TRANSAMINASE"/>
    <property type="match status" value="1"/>
</dbReference>
<comment type="similarity">
    <text evidence="1 4">Belongs to the DegT/DnrJ/EryC1 family.</text>
</comment>
<keyword evidence="3 4" id="KW-0663">Pyridoxal phosphate</keyword>
<dbReference type="InterPro" id="IPR015421">
    <property type="entry name" value="PyrdxlP-dep_Trfase_major"/>
</dbReference>
<dbReference type="InterPro" id="IPR000653">
    <property type="entry name" value="DegT/StrS_aminotransferase"/>
</dbReference>
<gene>
    <name evidence="5" type="ORF">A11S_970</name>
</gene>
<name>M4VH21_9BACT</name>
<keyword evidence="5" id="KW-0032">Aminotransferase</keyword>
<feature type="modified residue" description="N6-(pyridoxal phosphate)lysine" evidence="3">
    <location>
        <position position="185"/>
    </location>
</feature>
<evidence type="ECO:0000256" key="1">
    <source>
        <dbReference type="ARBA" id="ARBA00037999"/>
    </source>
</evidence>
<dbReference type="OrthoDB" id="9768668at2"/>
<protein>
    <submittedName>
        <fullName evidence="5">UDP-4-amino-4-deoxy-L-arabinose--oxoglutarate aminotransferase</fullName>
        <ecNumber evidence="5">2.6.1.-</ecNumber>
    </submittedName>
</protein>
<evidence type="ECO:0000256" key="2">
    <source>
        <dbReference type="PIRSR" id="PIRSR000390-1"/>
    </source>
</evidence>